<comment type="caution">
    <text evidence="1">The sequence shown here is derived from an EMBL/GenBank/DDBJ whole genome shotgun (WGS) entry which is preliminary data.</text>
</comment>
<keyword evidence="2" id="KW-1185">Reference proteome</keyword>
<name>A0ABV9JD02_9LACT</name>
<dbReference type="Proteomes" id="UP001595987">
    <property type="component" value="Unassembled WGS sequence"/>
</dbReference>
<gene>
    <name evidence="1" type="ORF">ACFO26_06970</name>
</gene>
<protein>
    <submittedName>
        <fullName evidence="1">Uncharacterized protein</fullName>
    </submittedName>
</protein>
<organism evidence="1 2">
    <name type="scientific">Lactococcus nasutitermitis</name>
    <dbReference type="NCBI Taxonomy" id="1652957"/>
    <lineage>
        <taxon>Bacteria</taxon>
        <taxon>Bacillati</taxon>
        <taxon>Bacillota</taxon>
        <taxon>Bacilli</taxon>
        <taxon>Lactobacillales</taxon>
        <taxon>Streptococcaceae</taxon>
        <taxon>Lactococcus</taxon>
    </lineage>
</organism>
<evidence type="ECO:0000313" key="1">
    <source>
        <dbReference type="EMBL" id="MFC4652648.1"/>
    </source>
</evidence>
<sequence length="50" mass="5837">MIKPIIETIKAYGTNAEYIVSEKIVGYKRIYLYGVSKKKKFKKKVVGRKK</sequence>
<proteinExistence type="predicted"/>
<dbReference type="RefSeq" id="WP_213535867.1">
    <property type="nucleotide sequence ID" value="NZ_BOVQ01000005.1"/>
</dbReference>
<accession>A0ABV9JD02</accession>
<reference evidence="2" key="1">
    <citation type="journal article" date="2019" name="Int. J. Syst. Evol. Microbiol.">
        <title>The Global Catalogue of Microorganisms (GCM) 10K type strain sequencing project: providing services to taxonomists for standard genome sequencing and annotation.</title>
        <authorList>
            <consortium name="The Broad Institute Genomics Platform"/>
            <consortium name="The Broad Institute Genome Sequencing Center for Infectious Disease"/>
            <person name="Wu L."/>
            <person name="Ma J."/>
        </authorList>
    </citation>
    <scope>NUCLEOTIDE SEQUENCE [LARGE SCALE GENOMIC DNA]</scope>
    <source>
        <strain evidence="2">CCUG 63287</strain>
    </source>
</reference>
<evidence type="ECO:0000313" key="2">
    <source>
        <dbReference type="Proteomes" id="UP001595987"/>
    </source>
</evidence>
<dbReference type="EMBL" id="JBHSGD010000005">
    <property type="protein sequence ID" value="MFC4652648.1"/>
    <property type="molecule type" value="Genomic_DNA"/>
</dbReference>